<evidence type="ECO:0000259" key="5">
    <source>
        <dbReference type="PROSITE" id="PS50977"/>
    </source>
</evidence>
<keyword evidence="7" id="KW-1185">Reference proteome</keyword>
<dbReference type="SUPFAM" id="SSF46689">
    <property type="entry name" value="Homeodomain-like"/>
    <property type="match status" value="1"/>
</dbReference>
<dbReference type="GO" id="GO:0003700">
    <property type="term" value="F:DNA-binding transcription factor activity"/>
    <property type="evidence" value="ECO:0007669"/>
    <property type="project" value="TreeGrafter"/>
</dbReference>
<keyword evidence="2 4" id="KW-0238">DNA-binding</keyword>
<protein>
    <submittedName>
        <fullName evidence="6">TetR/AcrR family transcriptional regulator</fullName>
    </submittedName>
</protein>
<dbReference type="PROSITE" id="PS50977">
    <property type="entry name" value="HTH_TETR_2"/>
    <property type="match status" value="1"/>
</dbReference>
<dbReference type="EMBL" id="SJKA01000007">
    <property type="protein sequence ID" value="TCC31148.1"/>
    <property type="molecule type" value="Genomic_DNA"/>
</dbReference>
<accession>A0A4R0IJ75</accession>
<dbReference type="PANTHER" id="PTHR30055:SF234">
    <property type="entry name" value="HTH-TYPE TRANSCRIPTIONAL REGULATOR BETI"/>
    <property type="match status" value="1"/>
</dbReference>
<dbReference type="InterPro" id="IPR023772">
    <property type="entry name" value="DNA-bd_HTH_TetR-type_CS"/>
</dbReference>
<keyword evidence="3" id="KW-0804">Transcription</keyword>
<feature type="DNA-binding region" description="H-T-H motif" evidence="4">
    <location>
        <begin position="30"/>
        <end position="49"/>
    </location>
</feature>
<evidence type="ECO:0000313" key="7">
    <source>
        <dbReference type="Proteomes" id="UP000292695"/>
    </source>
</evidence>
<dbReference type="AlphaFoldDB" id="A0A4R0IJ75"/>
<proteinExistence type="predicted"/>
<dbReference type="GO" id="GO:0000976">
    <property type="term" value="F:transcription cis-regulatory region binding"/>
    <property type="evidence" value="ECO:0007669"/>
    <property type="project" value="TreeGrafter"/>
</dbReference>
<evidence type="ECO:0000256" key="4">
    <source>
        <dbReference type="PROSITE-ProRule" id="PRU00335"/>
    </source>
</evidence>
<comment type="caution">
    <text evidence="6">The sequence shown here is derived from an EMBL/GenBank/DDBJ whole genome shotgun (WGS) entry which is preliminary data.</text>
</comment>
<evidence type="ECO:0000256" key="2">
    <source>
        <dbReference type="ARBA" id="ARBA00023125"/>
    </source>
</evidence>
<dbReference type="InterPro" id="IPR050109">
    <property type="entry name" value="HTH-type_TetR-like_transc_reg"/>
</dbReference>
<dbReference type="OrthoDB" id="3382616at2"/>
<dbReference type="InterPro" id="IPR049445">
    <property type="entry name" value="TetR_SbtR-like_C"/>
</dbReference>
<dbReference type="Pfam" id="PF00440">
    <property type="entry name" value="TetR_N"/>
    <property type="match status" value="1"/>
</dbReference>
<name>A0A4R0IJ75_9ACTN</name>
<dbReference type="InterPro" id="IPR036271">
    <property type="entry name" value="Tet_transcr_reg_TetR-rel_C_sf"/>
</dbReference>
<dbReference type="Pfam" id="PF21597">
    <property type="entry name" value="TetR_C_43"/>
    <property type="match status" value="1"/>
</dbReference>
<evidence type="ECO:0000256" key="3">
    <source>
        <dbReference type="ARBA" id="ARBA00023163"/>
    </source>
</evidence>
<dbReference type="Proteomes" id="UP000292695">
    <property type="component" value="Unassembled WGS sequence"/>
</dbReference>
<gene>
    <name evidence="6" type="ORF">E0H50_20835</name>
</gene>
<reference evidence="6 7" key="1">
    <citation type="submission" date="2019-02" db="EMBL/GenBank/DDBJ databases">
        <title>Kribbella capetownensis sp. nov. and Kribbella speibonae sp. nov., isolated from soil.</title>
        <authorList>
            <person name="Curtis S.M."/>
            <person name="Norton I."/>
            <person name="Everest G.J."/>
            <person name="Meyers P.R."/>
        </authorList>
    </citation>
    <scope>NUCLEOTIDE SEQUENCE [LARGE SCALE GENOMIC DNA]</scope>
    <source>
        <strain evidence="6 7">DSM 27082</strain>
    </source>
</reference>
<evidence type="ECO:0000313" key="6">
    <source>
        <dbReference type="EMBL" id="TCC31148.1"/>
    </source>
</evidence>
<dbReference type="Gene3D" id="1.10.357.10">
    <property type="entry name" value="Tetracycline Repressor, domain 2"/>
    <property type="match status" value="1"/>
</dbReference>
<feature type="domain" description="HTH tetR-type" evidence="5">
    <location>
        <begin position="8"/>
        <end position="67"/>
    </location>
</feature>
<sequence>MTPRADARRNRAAILTAATEAFAEHGPKATTEQVAVRAGVAVGTIFRHFPTKDALVVAIMKESLQDLVALAAGSTLFDFMSAVVDEAVRTRTVVAALTHDLDVSAALSGLTGELQRLLDQAKDTGAVRPDVQVDEVLALLTAAAQAAQQRAWPTDLRGRTLAIIFRGLAPTES</sequence>
<dbReference type="RefSeq" id="WP_131291109.1">
    <property type="nucleotide sequence ID" value="NZ_SJKA01000007.1"/>
</dbReference>
<dbReference type="InterPro" id="IPR009057">
    <property type="entry name" value="Homeodomain-like_sf"/>
</dbReference>
<organism evidence="6 7">
    <name type="scientific">Kribbella sindirgiensis</name>
    <dbReference type="NCBI Taxonomy" id="1124744"/>
    <lineage>
        <taxon>Bacteria</taxon>
        <taxon>Bacillati</taxon>
        <taxon>Actinomycetota</taxon>
        <taxon>Actinomycetes</taxon>
        <taxon>Propionibacteriales</taxon>
        <taxon>Kribbellaceae</taxon>
        <taxon>Kribbella</taxon>
    </lineage>
</organism>
<evidence type="ECO:0000256" key="1">
    <source>
        <dbReference type="ARBA" id="ARBA00023015"/>
    </source>
</evidence>
<keyword evidence="1" id="KW-0805">Transcription regulation</keyword>
<dbReference type="PANTHER" id="PTHR30055">
    <property type="entry name" value="HTH-TYPE TRANSCRIPTIONAL REGULATOR RUTR"/>
    <property type="match status" value="1"/>
</dbReference>
<dbReference type="PRINTS" id="PR00455">
    <property type="entry name" value="HTHTETR"/>
</dbReference>
<dbReference type="PROSITE" id="PS01081">
    <property type="entry name" value="HTH_TETR_1"/>
    <property type="match status" value="1"/>
</dbReference>
<dbReference type="InterPro" id="IPR001647">
    <property type="entry name" value="HTH_TetR"/>
</dbReference>
<dbReference type="SUPFAM" id="SSF48498">
    <property type="entry name" value="Tetracyclin repressor-like, C-terminal domain"/>
    <property type="match status" value="1"/>
</dbReference>